<dbReference type="OrthoDB" id="9758917at2"/>
<evidence type="ECO:0000256" key="1">
    <source>
        <dbReference type="SAM" id="SignalP"/>
    </source>
</evidence>
<evidence type="ECO:0000313" key="2">
    <source>
        <dbReference type="EMBL" id="AXK61129.1"/>
    </source>
</evidence>
<proteinExistence type="predicted"/>
<dbReference type="RefSeq" id="WP_115586144.1">
    <property type="nucleotide sequence ID" value="NZ_CP025544.1"/>
</dbReference>
<dbReference type="KEGG" id="cdes:C0J27_05360"/>
<dbReference type="EMBL" id="CP025544">
    <property type="protein sequence ID" value="AXK61129.1"/>
    <property type="molecule type" value="Genomic_DNA"/>
</dbReference>
<accession>A0A345ZCW2</accession>
<gene>
    <name evidence="2" type="ORF">C0J27_05360</name>
</gene>
<name>A0A345ZCW2_9BACT</name>
<feature type="chain" id="PRO_5016682941" evidence="1">
    <location>
        <begin position="24"/>
        <end position="214"/>
    </location>
</feature>
<dbReference type="Proteomes" id="UP000254834">
    <property type="component" value="Chromosome"/>
</dbReference>
<organism evidence="2 3">
    <name type="scientific">Candidatus Chromulinivorax destructor</name>
    <dbReference type="NCBI Taxonomy" id="2066483"/>
    <lineage>
        <taxon>Bacteria</taxon>
        <taxon>Candidatus Babelota</taxon>
        <taxon>Candidatus Babeliae</taxon>
        <taxon>Candidatus Babeliales</taxon>
        <taxon>Candidatus Chromulinivoraceae</taxon>
        <taxon>Candidatus Chromulinivorax</taxon>
    </lineage>
</organism>
<feature type="signal peptide" evidence="1">
    <location>
        <begin position="1"/>
        <end position="23"/>
    </location>
</feature>
<reference evidence="2 3" key="1">
    <citation type="submission" date="2017-12" db="EMBL/GenBank/DDBJ databases">
        <title>Chromulinavorax destructans is a abundant pathogen of dominant heterotrophic picoflagllates.</title>
        <authorList>
            <person name="Deeg C.M."/>
            <person name="Zimmer M."/>
            <person name="Suttle C.A."/>
        </authorList>
    </citation>
    <scope>NUCLEOTIDE SEQUENCE [LARGE SCALE GENOMIC DNA]</scope>
    <source>
        <strain evidence="2 3">SeV1</strain>
    </source>
</reference>
<keyword evidence="3" id="KW-1185">Reference proteome</keyword>
<evidence type="ECO:0000313" key="3">
    <source>
        <dbReference type="Proteomes" id="UP000254834"/>
    </source>
</evidence>
<sequence length="214" mass="23458">MKTNKVGLLVAGCFVVMSSSVDARYKSQTLKKGSSQVITHASKDYIAFEYKILTAKDCQKFFNNKNIIKKGFQPVQITFINNSDKAISISPEGFDFEVVPAQKIADSLHRNGMKRGVGLGVASLAAGWVTLVPALVQGCGAKEFNVDMDNDFANKQLKNQVVLPGKTVTGVVFANKNSFERDFTFTVQDQDKNLVLSTYQPSLHMQNVAPVQVS</sequence>
<keyword evidence="1" id="KW-0732">Signal</keyword>
<dbReference type="AlphaFoldDB" id="A0A345ZCW2"/>
<protein>
    <submittedName>
        <fullName evidence="2">Uncharacterized protein</fullName>
    </submittedName>
</protein>